<sequence length="512" mass="57720">MNTKRYLPVLLALLLFNPACREDALERENPNAPTEGTYYKTEGDFIRASNAIYATIQKLELFGSYLQYNYDLRGDEYQPTFKTDQDADLQQLQRFTLNPANSYVTGYWRYLYEGVYRSNILLDKIRDARFNEVRRGRIEGEAKFLRAFCYYHLTSLFGDVPLFTDAAAQKGYPAGRTPKAQVQAQMIADWTDAKTLLPTPAEWGPGELGRATRGAAGAFLGKLYLTLGRYADARDELAAVVNTGTYSLVPDYRSNFSEGSENNAESVFEIQYRNLNRGDVWGGGQSQDGADVNESNMVSFLYGVPQGQGWNLQPSEVLVGAFEPGDPRKRATVFFAGGDSLRNLDDKLIAYDSPGYGSRKYLDNTARLPGYGGPFSGINIRVMRYAEVLLLYAEALNETDGPAAALPYLNQVRERVDMPPYPTPGFPAASKDDVFRILMHERMVELGGEQKRWLDLVRWDDNGKIDLNAYIRNAPQESLRRPNFNKQVHKLLPIPQSELDINPNLRPQNDGY</sequence>
<evidence type="ECO:0000256" key="2">
    <source>
        <dbReference type="ARBA" id="ARBA00006275"/>
    </source>
</evidence>
<dbReference type="Gene3D" id="1.25.40.390">
    <property type="match status" value="1"/>
</dbReference>
<evidence type="ECO:0000259" key="7">
    <source>
        <dbReference type="Pfam" id="PF07980"/>
    </source>
</evidence>
<evidence type="ECO:0000313" key="9">
    <source>
        <dbReference type="EMBL" id="CAA9246975.1"/>
    </source>
</evidence>
<dbReference type="Pfam" id="PF14322">
    <property type="entry name" value="SusD-like_3"/>
    <property type="match status" value="1"/>
</dbReference>
<dbReference type="Pfam" id="PF07980">
    <property type="entry name" value="SusD_RagB"/>
    <property type="match status" value="1"/>
</dbReference>
<feature type="chain" id="PRO_5027054385" evidence="6">
    <location>
        <begin position="22"/>
        <end position="512"/>
    </location>
</feature>
<evidence type="ECO:0000256" key="5">
    <source>
        <dbReference type="ARBA" id="ARBA00023237"/>
    </source>
</evidence>
<feature type="signal peptide" evidence="6">
    <location>
        <begin position="1"/>
        <end position="21"/>
    </location>
</feature>
<feature type="domain" description="RagB/SusD" evidence="7">
    <location>
        <begin position="319"/>
        <end position="512"/>
    </location>
</feature>
<reference evidence="9" key="1">
    <citation type="submission" date="2020-02" db="EMBL/GenBank/DDBJ databases">
        <authorList>
            <person name="Meier V. D."/>
        </authorList>
    </citation>
    <scope>NUCLEOTIDE SEQUENCE</scope>
    <source>
        <strain evidence="9">AVDCRST_MAG56</strain>
    </source>
</reference>
<feature type="domain" description="SusD-like N-terminal" evidence="8">
    <location>
        <begin position="72"/>
        <end position="225"/>
    </location>
</feature>
<keyword evidence="9" id="KW-0449">Lipoprotein</keyword>
<dbReference type="SUPFAM" id="SSF48452">
    <property type="entry name" value="TPR-like"/>
    <property type="match status" value="1"/>
</dbReference>
<dbReference type="EMBL" id="CADCTQ010000162">
    <property type="protein sequence ID" value="CAA9246975.1"/>
    <property type="molecule type" value="Genomic_DNA"/>
</dbReference>
<dbReference type="InterPro" id="IPR011990">
    <property type="entry name" value="TPR-like_helical_dom_sf"/>
</dbReference>
<dbReference type="InterPro" id="IPR033985">
    <property type="entry name" value="SusD-like_N"/>
</dbReference>
<comment type="subcellular location">
    <subcellularLocation>
        <location evidence="1">Cell outer membrane</location>
    </subcellularLocation>
</comment>
<dbReference type="GO" id="GO:0009279">
    <property type="term" value="C:cell outer membrane"/>
    <property type="evidence" value="ECO:0007669"/>
    <property type="project" value="UniProtKB-SubCell"/>
</dbReference>
<dbReference type="AlphaFoldDB" id="A0A6J4IDB9"/>
<evidence type="ECO:0000256" key="3">
    <source>
        <dbReference type="ARBA" id="ARBA00022729"/>
    </source>
</evidence>
<evidence type="ECO:0000256" key="4">
    <source>
        <dbReference type="ARBA" id="ARBA00023136"/>
    </source>
</evidence>
<keyword evidence="5" id="KW-0998">Cell outer membrane</keyword>
<evidence type="ECO:0000259" key="8">
    <source>
        <dbReference type="Pfam" id="PF14322"/>
    </source>
</evidence>
<evidence type="ECO:0000256" key="6">
    <source>
        <dbReference type="SAM" id="SignalP"/>
    </source>
</evidence>
<evidence type="ECO:0000256" key="1">
    <source>
        <dbReference type="ARBA" id="ARBA00004442"/>
    </source>
</evidence>
<name>A0A6J4IDB9_9SPHI</name>
<keyword evidence="4" id="KW-0472">Membrane</keyword>
<keyword evidence="3 6" id="KW-0732">Signal</keyword>
<proteinExistence type="inferred from homology"/>
<gene>
    <name evidence="9" type="ORF">AVDCRST_MAG56-1761</name>
</gene>
<comment type="similarity">
    <text evidence="2">Belongs to the SusD family.</text>
</comment>
<organism evidence="9">
    <name type="scientific">uncultured Cytophagales bacterium</name>
    <dbReference type="NCBI Taxonomy" id="158755"/>
    <lineage>
        <taxon>Bacteria</taxon>
        <taxon>Pseudomonadati</taxon>
        <taxon>Bacteroidota</taxon>
        <taxon>Sphingobacteriia</taxon>
        <taxon>Sphingobacteriales</taxon>
        <taxon>environmental samples</taxon>
    </lineage>
</organism>
<accession>A0A6J4IDB9</accession>
<dbReference type="InterPro" id="IPR012944">
    <property type="entry name" value="SusD_RagB_dom"/>
</dbReference>
<protein>
    <submittedName>
        <fullName evidence="9">Cell surface glycan-binding lipoprotein, utilization system for glycans and polysaccharides (PUL), SusD family</fullName>
    </submittedName>
</protein>
<dbReference type="CDD" id="cd08977">
    <property type="entry name" value="SusD"/>
    <property type="match status" value="1"/>
</dbReference>